<keyword evidence="3" id="KW-1185">Reference proteome</keyword>
<evidence type="ECO:0000256" key="1">
    <source>
        <dbReference type="SAM" id="MobiDB-lite"/>
    </source>
</evidence>
<proteinExistence type="predicted"/>
<dbReference type="AlphaFoldDB" id="A0AAN7ETD3"/>
<name>A0AAN7ETD3_QUERU</name>
<dbReference type="Proteomes" id="UP001324115">
    <property type="component" value="Unassembled WGS sequence"/>
</dbReference>
<reference evidence="2 3" key="1">
    <citation type="journal article" date="2023" name="G3 (Bethesda)">
        <title>A haplotype-resolved chromosome-scale genome for Quercus rubra L. provides insights into the genetics of adaptive traits for red oak species.</title>
        <authorList>
            <person name="Kapoor B."/>
            <person name="Jenkins J."/>
            <person name="Schmutz J."/>
            <person name="Zhebentyayeva T."/>
            <person name="Kuelheim C."/>
            <person name="Coggeshall M."/>
            <person name="Heim C."/>
            <person name="Lasky J.R."/>
            <person name="Leites L."/>
            <person name="Islam-Faridi N."/>
            <person name="Romero-Severson J."/>
            <person name="DeLeo V.L."/>
            <person name="Lucas S.M."/>
            <person name="Lazic D."/>
            <person name="Gailing O."/>
            <person name="Carlson J."/>
            <person name="Staton M."/>
        </authorList>
    </citation>
    <scope>NUCLEOTIDE SEQUENCE [LARGE SCALE GENOMIC DNA]</scope>
    <source>
        <strain evidence="2">Pseudo-F2</strain>
    </source>
</reference>
<evidence type="ECO:0000313" key="3">
    <source>
        <dbReference type="Proteomes" id="UP001324115"/>
    </source>
</evidence>
<comment type="caution">
    <text evidence="2">The sequence shown here is derived from an EMBL/GenBank/DDBJ whole genome shotgun (WGS) entry which is preliminary data.</text>
</comment>
<sequence>MQRALTLKRFRPSLYHLKPLTSTTTITTNTSIQRPFSTTTTTSSSSSSSSSELPKIKHLAYTVLLLFGGAVTYNSFSFPKRNKPHITQQLQQEQQQQQQQPNNWDLKLKFNVFDHFFELKHFRDEQDWILLKTQIRSYSQELDSAKFWLKQILDKDLLCQNPHCICGDLIRKCLEVTDRLKDLSLQIEATMDLCAKNSDFQFYFLKDFKVMVAQFRHSKRVVFDALIYFQELEQQHHWSSK</sequence>
<protein>
    <submittedName>
        <fullName evidence="2">Uncharacterized protein</fullName>
    </submittedName>
</protein>
<evidence type="ECO:0000313" key="2">
    <source>
        <dbReference type="EMBL" id="KAK4578590.1"/>
    </source>
</evidence>
<organism evidence="2 3">
    <name type="scientific">Quercus rubra</name>
    <name type="common">Northern red oak</name>
    <name type="synonym">Quercus borealis</name>
    <dbReference type="NCBI Taxonomy" id="3512"/>
    <lineage>
        <taxon>Eukaryota</taxon>
        <taxon>Viridiplantae</taxon>
        <taxon>Streptophyta</taxon>
        <taxon>Embryophyta</taxon>
        <taxon>Tracheophyta</taxon>
        <taxon>Spermatophyta</taxon>
        <taxon>Magnoliopsida</taxon>
        <taxon>eudicotyledons</taxon>
        <taxon>Gunneridae</taxon>
        <taxon>Pentapetalae</taxon>
        <taxon>rosids</taxon>
        <taxon>fabids</taxon>
        <taxon>Fagales</taxon>
        <taxon>Fagaceae</taxon>
        <taxon>Quercus</taxon>
    </lineage>
</organism>
<gene>
    <name evidence="2" type="ORF">RGQ29_028618</name>
</gene>
<accession>A0AAN7ETD3</accession>
<dbReference type="EMBL" id="JAXUIC010000008">
    <property type="protein sequence ID" value="KAK4578590.1"/>
    <property type="molecule type" value="Genomic_DNA"/>
</dbReference>
<feature type="region of interest" description="Disordered" evidence="1">
    <location>
        <begin position="28"/>
        <end position="51"/>
    </location>
</feature>